<keyword evidence="14" id="KW-1185">Reference proteome</keyword>
<protein>
    <recommendedName>
        <fullName evidence="8">tRNA (uracil(54)-C(5))-methyltransferase</fullName>
        <ecNumber evidence="5">2.1.1.35</ecNumber>
    </recommendedName>
</protein>
<comment type="catalytic activity">
    <reaction evidence="6">
        <text>uridine(54) in tRNA + S-adenosyl-L-methionine = 5-methyluridine(54) in tRNA + S-adenosyl-L-homocysteine + H(+)</text>
        <dbReference type="Rhea" id="RHEA:42712"/>
        <dbReference type="Rhea" id="RHEA-COMP:10167"/>
        <dbReference type="Rhea" id="RHEA-COMP:10193"/>
        <dbReference type="ChEBI" id="CHEBI:15378"/>
        <dbReference type="ChEBI" id="CHEBI:57856"/>
        <dbReference type="ChEBI" id="CHEBI:59789"/>
        <dbReference type="ChEBI" id="CHEBI:65315"/>
        <dbReference type="ChEBI" id="CHEBI:74447"/>
        <dbReference type="EC" id="2.1.1.35"/>
    </reaction>
</comment>
<feature type="binding site" evidence="9">
    <location>
        <position position="493"/>
    </location>
    <ligand>
        <name>S-adenosyl-L-methionine</name>
        <dbReference type="ChEBI" id="CHEBI:59789"/>
    </ligand>
</feature>
<dbReference type="FunFam" id="2.40.50.140:FF:000201">
    <property type="entry name" value="TRM2p tRNA methyltransferase"/>
    <property type="match status" value="1"/>
</dbReference>
<dbReference type="SUPFAM" id="SSF53335">
    <property type="entry name" value="S-adenosyl-L-methionine-dependent methyltransferases"/>
    <property type="match status" value="1"/>
</dbReference>
<dbReference type="PROSITE" id="PS51622">
    <property type="entry name" value="SAM_MT_RNA_M5U_2"/>
    <property type="match status" value="1"/>
</dbReference>
<comment type="function">
    <text evidence="7">Catalyzes the formation of 5-methyl-uridine at position 54 (m5U54) in all tRNA. May also have a role in tRNA stabilization or maturation.</text>
</comment>
<evidence type="ECO:0000256" key="11">
    <source>
        <dbReference type="SAM" id="MobiDB-lite"/>
    </source>
</evidence>
<organism evidence="13 14">
    <name type="scientific">Podospora australis</name>
    <dbReference type="NCBI Taxonomy" id="1536484"/>
    <lineage>
        <taxon>Eukaryota</taxon>
        <taxon>Fungi</taxon>
        <taxon>Dikarya</taxon>
        <taxon>Ascomycota</taxon>
        <taxon>Pezizomycotina</taxon>
        <taxon>Sordariomycetes</taxon>
        <taxon>Sordariomycetidae</taxon>
        <taxon>Sordariales</taxon>
        <taxon>Podosporaceae</taxon>
        <taxon>Podospora</taxon>
    </lineage>
</organism>
<reference evidence="13" key="1">
    <citation type="journal article" date="2023" name="Mol. Phylogenet. Evol.">
        <title>Genome-scale phylogeny and comparative genomics of the fungal order Sordariales.</title>
        <authorList>
            <person name="Hensen N."/>
            <person name="Bonometti L."/>
            <person name="Westerberg I."/>
            <person name="Brannstrom I.O."/>
            <person name="Guillou S."/>
            <person name="Cros-Aarteil S."/>
            <person name="Calhoun S."/>
            <person name="Haridas S."/>
            <person name="Kuo A."/>
            <person name="Mondo S."/>
            <person name="Pangilinan J."/>
            <person name="Riley R."/>
            <person name="LaButti K."/>
            <person name="Andreopoulos B."/>
            <person name="Lipzen A."/>
            <person name="Chen C."/>
            <person name="Yan M."/>
            <person name="Daum C."/>
            <person name="Ng V."/>
            <person name="Clum A."/>
            <person name="Steindorff A."/>
            <person name="Ohm R.A."/>
            <person name="Martin F."/>
            <person name="Silar P."/>
            <person name="Natvig D.O."/>
            <person name="Lalanne C."/>
            <person name="Gautier V."/>
            <person name="Ament-Velasquez S.L."/>
            <person name="Kruys A."/>
            <person name="Hutchinson M.I."/>
            <person name="Powell A.J."/>
            <person name="Barry K."/>
            <person name="Miller A.N."/>
            <person name="Grigoriev I.V."/>
            <person name="Debuchy R."/>
            <person name="Gladieux P."/>
            <person name="Hiltunen Thoren M."/>
            <person name="Johannesson H."/>
        </authorList>
    </citation>
    <scope>NUCLEOTIDE SEQUENCE</scope>
    <source>
        <strain evidence="13">PSN309</strain>
    </source>
</reference>
<name>A0AAN6WYC9_9PEZI</name>
<dbReference type="InterPro" id="IPR029063">
    <property type="entry name" value="SAM-dependent_MTases_sf"/>
</dbReference>
<feature type="binding site" evidence="9">
    <location>
        <position position="565"/>
    </location>
    <ligand>
        <name>S-adenosyl-L-methionine</name>
        <dbReference type="ChEBI" id="CHEBI:59789"/>
    </ligand>
</feature>
<feature type="region of interest" description="Disordered" evidence="11">
    <location>
        <begin position="369"/>
        <end position="409"/>
    </location>
</feature>
<feature type="binding site" evidence="9">
    <location>
        <position position="515"/>
    </location>
    <ligand>
        <name>S-adenosyl-L-methionine</name>
        <dbReference type="ChEBI" id="CHEBI:59789"/>
    </ligand>
</feature>
<accession>A0AAN6WYC9</accession>
<dbReference type="InterPro" id="IPR030390">
    <property type="entry name" value="MeTrfase_TrmA_AS"/>
</dbReference>
<feature type="compositionally biased region" description="Low complexity" evidence="11">
    <location>
        <begin position="375"/>
        <end position="396"/>
    </location>
</feature>
<feature type="region of interest" description="Disordered" evidence="11">
    <location>
        <begin position="292"/>
        <end position="320"/>
    </location>
</feature>
<keyword evidence="1 9" id="KW-0489">Methyltransferase</keyword>
<dbReference type="PROSITE" id="PS01230">
    <property type="entry name" value="TRMA_1"/>
    <property type="match status" value="1"/>
</dbReference>
<proteinExistence type="inferred from homology"/>
<reference evidence="13" key="2">
    <citation type="submission" date="2023-05" db="EMBL/GenBank/DDBJ databases">
        <authorList>
            <consortium name="Lawrence Berkeley National Laboratory"/>
            <person name="Steindorff A."/>
            <person name="Hensen N."/>
            <person name="Bonometti L."/>
            <person name="Westerberg I."/>
            <person name="Brannstrom I.O."/>
            <person name="Guillou S."/>
            <person name="Cros-Aarteil S."/>
            <person name="Calhoun S."/>
            <person name="Haridas S."/>
            <person name="Kuo A."/>
            <person name="Mondo S."/>
            <person name="Pangilinan J."/>
            <person name="Riley R."/>
            <person name="Labutti K."/>
            <person name="Andreopoulos B."/>
            <person name="Lipzen A."/>
            <person name="Chen C."/>
            <person name="Yanf M."/>
            <person name="Daum C."/>
            <person name="Ng V."/>
            <person name="Clum A."/>
            <person name="Ohm R."/>
            <person name="Martin F."/>
            <person name="Silar P."/>
            <person name="Natvig D."/>
            <person name="Lalanne C."/>
            <person name="Gautier V."/>
            <person name="Ament-Velasquez S.L."/>
            <person name="Kruys A."/>
            <person name="Hutchinson M.I."/>
            <person name="Powell A.J."/>
            <person name="Barry K."/>
            <person name="Miller A.N."/>
            <person name="Grigoriev I.V."/>
            <person name="Debuchy R."/>
            <person name="Gladieux P."/>
            <person name="Thoren M.H."/>
            <person name="Johannesson H."/>
        </authorList>
    </citation>
    <scope>NUCLEOTIDE SEQUENCE</scope>
    <source>
        <strain evidence="13">PSN309</strain>
    </source>
</reference>
<dbReference type="Proteomes" id="UP001302126">
    <property type="component" value="Unassembled WGS sequence"/>
</dbReference>
<gene>
    <name evidence="13" type="ORF">QBC35DRAFT_521795</name>
</gene>
<dbReference type="GO" id="GO:0008033">
    <property type="term" value="P:tRNA processing"/>
    <property type="evidence" value="ECO:0007669"/>
    <property type="project" value="UniProtKB-KW"/>
</dbReference>
<dbReference type="EC" id="2.1.1.35" evidence="5"/>
<evidence type="ECO:0000256" key="10">
    <source>
        <dbReference type="PROSITE-ProRule" id="PRU10015"/>
    </source>
</evidence>
<feature type="region of interest" description="Disordered" evidence="11">
    <location>
        <begin position="64"/>
        <end position="118"/>
    </location>
</feature>
<dbReference type="PROSITE" id="PS50926">
    <property type="entry name" value="TRAM"/>
    <property type="match status" value="1"/>
</dbReference>
<evidence type="ECO:0000256" key="1">
    <source>
        <dbReference type="ARBA" id="ARBA00022603"/>
    </source>
</evidence>
<dbReference type="FunFam" id="3.40.50.150:FF:000174">
    <property type="entry name" value="TRM2p tRNA methyltransferase"/>
    <property type="match status" value="1"/>
</dbReference>
<feature type="region of interest" description="Disordered" evidence="11">
    <location>
        <begin position="135"/>
        <end position="155"/>
    </location>
</feature>
<evidence type="ECO:0000256" key="3">
    <source>
        <dbReference type="ARBA" id="ARBA00022691"/>
    </source>
</evidence>
<dbReference type="InterPro" id="IPR010280">
    <property type="entry name" value="U5_MeTrfase_fam"/>
</dbReference>
<keyword evidence="4" id="KW-0819">tRNA processing</keyword>
<evidence type="ECO:0000256" key="6">
    <source>
        <dbReference type="ARBA" id="ARBA00052788"/>
    </source>
</evidence>
<dbReference type="GO" id="GO:0030697">
    <property type="term" value="F:tRNA (uracil(54)-C5)-methyltransferase activity, S-adenosyl methionine-dependent"/>
    <property type="evidence" value="ECO:0007669"/>
    <property type="project" value="UniProtKB-EC"/>
</dbReference>
<feature type="active site" description="Nucleophile" evidence="9">
    <location>
        <position position="592"/>
    </location>
</feature>
<evidence type="ECO:0000259" key="12">
    <source>
        <dbReference type="PROSITE" id="PS50926"/>
    </source>
</evidence>
<evidence type="ECO:0000256" key="5">
    <source>
        <dbReference type="ARBA" id="ARBA00033763"/>
    </source>
</evidence>
<feature type="compositionally biased region" description="Basic residues" evidence="11">
    <location>
        <begin position="98"/>
        <end position="111"/>
    </location>
</feature>
<evidence type="ECO:0000256" key="4">
    <source>
        <dbReference type="ARBA" id="ARBA00022694"/>
    </source>
</evidence>
<comment type="similarity">
    <text evidence="9">Belongs to the class I-like SAM-binding methyltransferase superfamily. RNA M5U methyltransferase family.</text>
</comment>
<dbReference type="InterPro" id="IPR025795">
    <property type="entry name" value="tRNA_(uracil-5-)_MeTrfase"/>
</dbReference>
<dbReference type="PANTHER" id="PTHR11061">
    <property type="entry name" value="RNA M5U METHYLTRANSFERASE"/>
    <property type="match status" value="1"/>
</dbReference>
<dbReference type="CDD" id="cd02440">
    <property type="entry name" value="AdoMet_MTases"/>
    <property type="match status" value="1"/>
</dbReference>
<evidence type="ECO:0000313" key="14">
    <source>
        <dbReference type="Proteomes" id="UP001302126"/>
    </source>
</evidence>
<dbReference type="InterPro" id="IPR002792">
    <property type="entry name" value="TRAM_dom"/>
</dbReference>
<evidence type="ECO:0000313" key="13">
    <source>
        <dbReference type="EMBL" id="KAK4189928.1"/>
    </source>
</evidence>
<evidence type="ECO:0000256" key="8">
    <source>
        <dbReference type="ARBA" id="ARBA00070108"/>
    </source>
</evidence>
<keyword evidence="2 9" id="KW-0808">Transferase</keyword>
<feature type="compositionally biased region" description="Acidic residues" evidence="11">
    <location>
        <begin position="136"/>
        <end position="145"/>
    </location>
</feature>
<dbReference type="PROSITE" id="PS51687">
    <property type="entry name" value="SAM_MT_RNA_M5U"/>
    <property type="match status" value="1"/>
</dbReference>
<comment type="caution">
    <text evidence="13">The sequence shown here is derived from an EMBL/GenBank/DDBJ whole genome shotgun (WGS) entry which is preliminary data.</text>
</comment>
<evidence type="ECO:0000256" key="2">
    <source>
        <dbReference type="ARBA" id="ARBA00022679"/>
    </source>
</evidence>
<dbReference type="AlphaFoldDB" id="A0AAN6WYC9"/>
<feature type="domain" description="TRAM" evidence="12">
    <location>
        <begin position="149"/>
        <end position="213"/>
    </location>
</feature>
<dbReference type="PROSITE" id="PS01231">
    <property type="entry name" value="TRMA_2"/>
    <property type="match status" value="1"/>
</dbReference>
<dbReference type="SUPFAM" id="SSF50249">
    <property type="entry name" value="Nucleic acid-binding proteins"/>
    <property type="match status" value="1"/>
</dbReference>
<dbReference type="InterPro" id="IPR030391">
    <property type="entry name" value="MeTrfase_TrmA_CS"/>
</dbReference>
<dbReference type="PANTHER" id="PTHR11061:SF30">
    <property type="entry name" value="TRNA (URACIL(54)-C(5))-METHYLTRANSFERASE"/>
    <property type="match status" value="1"/>
</dbReference>
<keyword evidence="3 9" id="KW-0949">S-adenosyl-L-methionine</keyword>
<feature type="binding site" evidence="9">
    <location>
        <position position="449"/>
    </location>
    <ligand>
        <name>S-adenosyl-L-methionine</name>
        <dbReference type="ChEBI" id="CHEBI:59789"/>
    </ligand>
</feature>
<sequence length="662" mass="72367">MLLGAIRILPRPSSSIFTPLIRSANQSHTTRRIWLTTTSSRFKMASTEAPTPAAPAPTLAPVAQDQDVDSYKSQTNNKRPFQNGNNNNNNNNNNNKYKNNRKPAKHRRKAKPVAEGSHEEVLLTDIQTLIAKLEADAPDSSESPDETPLPEQGSIIDVQVIDISSTGDGLARLVGSPSNHIYVVPFSVPGDVIKVKAYRPVPDHGYTAADFISVVTPSPLRDDSRIQCKYFSQCSGCQFQMLDYAEQLRLKRNTVIKAYKNFSQLDPSLVPEVLETIGSPLQYNYRTKLTPHFDGPKGNIPRKGAAAQKPHTSCPPIGFTPKTSRNVLDIEDCPIATPAVRQGLRDERKRMQAEYGNYVRGATILLRESTKRVPKSTSPSDPSAPSSSSLPPSETSVDPSSLPVAEPAGLKVESDTYTDYKTCITDNNATSTEFIDSFIFTNPAGSFFQNNNSILPPFTAYIRSHALPPPPSASSKLSPEVQQKPIKYLIDAYSGSGLFTITQSSLFPGGSVGIDIAEKSIAYARRNAELNGLSEDQCKFIAADAPELFKSVDKYNPDETVVVLDPPRKGCDASFLRQLLEYAPRRVLYVSCNVHTQARDVGVLVRGEVEGSSSSSAGAVTTEGGKKKKVRYEIESIRGFDFFPQTSHVEGVAVLNRVDEEA</sequence>
<evidence type="ECO:0000256" key="9">
    <source>
        <dbReference type="PROSITE-ProRule" id="PRU01024"/>
    </source>
</evidence>
<dbReference type="EMBL" id="MU864370">
    <property type="protein sequence ID" value="KAK4189928.1"/>
    <property type="molecule type" value="Genomic_DNA"/>
</dbReference>
<dbReference type="GO" id="GO:0032259">
    <property type="term" value="P:methylation"/>
    <property type="evidence" value="ECO:0007669"/>
    <property type="project" value="UniProtKB-KW"/>
</dbReference>
<dbReference type="InterPro" id="IPR012340">
    <property type="entry name" value="NA-bd_OB-fold"/>
</dbReference>
<feature type="active site" evidence="10">
    <location>
        <position position="592"/>
    </location>
</feature>
<dbReference type="Gene3D" id="2.40.50.140">
    <property type="entry name" value="Nucleic acid-binding proteins"/>
    <property type="match status" value="1"/>
</dbReference>
<dbReference type="GO" id="GO:0009451">
    <property type="term" value="P:RNA modification"/>
    <property type="evidence" value="ECO:0007669"/>
    <property type="project" value="UniProtKB-ARBA"/>
</dbReference>
<evidence type="ECO:0000256" key="7">
    <source>
        <dbReference type="ARBA" id="ARBA00054700"/>
    </source>
</evidence>
<feature type="compositionally biased region" description="Low complexity" evidence="11">
    <location>
        <begin position="76"/>
        <end position="97"/>
    </location>
</feature>
<dbReference type="Gene3D" id="3.40.50.150">
    <property type="entry name" value="Vaccinia Virus protein VP39"/>
    <property type="match status" value="2"/>
</dbReference>
<dbReference type="Pfam" id="PF05958">
    <property type="entry name" value="tRNA_U5-meth_tr"/>
    <property type="match status" value="1"/>
</dbReference>